<dbReference type="Pfam" id="PF11838">
    <property type="entry name" value="ERAP1_C"/>
    <property type="match status" value="1"/>
</dbReference>
<keyword evidence="2" id="KW-0031">Aminopeptidase</keyword>
<evidence type="ECO:0000256" key="2">
    <source>
        <dbReference type="RuleBase" id="RU364040"/>
    </source>
</evidence>
<keyword evidence="2" id="KW-0472">Membrane</keyword>
<dbReference type="GeneID" id="106805833"/>
<feature type="transmembrane region" description="Helical" evidence="2">
    <location>
        <begin position="7"/>
        <end position="28"/>
    </location>
</feature>
<dbReference type="InterPro" id="IPR014782">
    <property type="entry name" value="Peptidase_M1_dom"/>
</dbReference>
<proteinExistence type="inferred from homology"/>
<evidence type="ECO:0000256" key="3">
    <source>
        <dbReference type="SAM" id="MobiDB-lite"/>
    </source>
</evidence>
<evidence type="ECO:0000313" key="7">
    <source>
        <dbReference type="Proteomes" id="UP000695022"/>
    </source>
</evidence>
<keyword evidence="2" id="KW-0645">Protease</keyword>
<dbReference type="Pfam" id="PF17900">
    <property type="entry name" value="Peptidase_M1_N"/>
    <property type="match status" value="1"/>
</dbReference>
<dbReference type="PANTHER" id="PTHR11533">
    <property type="entry name" value="PROTEASE M1 ZINC METALLOPROTEASE"/>
    <property type="match status" value="1"/>
</dbReference>
<organism evidence="7 8">
    <name type="scientific">Priapulus caudatus</name>
    <name type="common">Priapulid worm</name>
    <dbReference type="NCBI Taxonomy" id="37621"/>
    <lineage>
        <taxon>Eukaryota</taxon>
        <taxon>Metazoa</taxon>
        <taxon>Ecdysozoa</taxon>
        <taxon>Scalidophora</taxon>
        <taxon>Priapulida</taxon>
        <taxon>Priapulimorpha</taxon>
        <taxon>Priapulimorphida</taxon>
        <taxon>Priapulidae</taxon>
        <taxon>Priapulus</taxon>
    </lineage>
</organism>
<dbReference type="SUPFAM" id="SSF55486">
    <property type="entry name" value="Metalloproteases ('zincins'), catalytic domain"/>
    <property type="match status" value="1"/>
</dbReference>
<dbReference type="InterPro" id="IPR034016">
    <property type="entry name" value="M1_APN-typ"/>
</dbReference>
<dbReference type="InterPro" id="IPR024571">
    <property type="entry name" value="ERAP1-like_C_dom"/>
</dbReference>
<dbReference type="PANTHER" id="PTHR11533:SF301">
    <property type="entry name" value="AMINOPEPTIDASE"/>
    <property type="match status" value="1"/>
</dbReference>
<evidence type="ECO:0000259" key="6">
    <source>
        <dbReference type="Pfam" id="PF17900"/>
    </source>
</evidence>
<dbReference type="InterPro" id="IPR045357">
    <property type="entry name" value="Aminopeptidase_N-like_N"/>
</dbReference>
<dbReference type="EC" id="3.4.11.-" evidence="2"/>
<feature type="compositionally biased region" description="Low complexity" evidence="3">
    <location>
        <begin position="44"/>
        <end position="61"/>
    </location>
</feature>
<evidence type="ECO:0000259" key="4">
    <source>
        <dbReference type="Pfam" id="PF01433"/>
    </source>
</evidence>
<dbReference type="InterPro" id="IPR050344">
    <property type="entry name" value="Peptidase_M1_aminopeptidases"/>
</dbReference>
<comment type="similarity">
    <text evidence="1 2">Belongs to the peptidase M1 family.</text>
</comment>
<comment type="cofactor">
    <cofactor evidence="2">
        <name>Zn(2+)</name>
        <dbReference type="ChEBI" id="CHEBI:29105"/>
    </cofactor>
    <text evidence="2">Binds 1 zinc ion per subunit.</text>
</comment>
<feature type="domain" description="ERAP1-like C-terminal" evidence="5">
    <location>
        <begin position="716"/>
        <end position="837"/>
    </location>
</feature>
<keyword evidence="7" id="KW-1185">Reference proteome</keyword>
<sequence>MFVTRTVAVVVVAVVSVAIVVTGLIVGLTTRSCEELQETTTLVPSTQPPTATASKPSSSATIVTTMDKTTPEPTTPVPTARPELLLPGNIVPTYYSLYLWPDLTDFKTSGWVDITVTCTNPTSSFIVHSTRSKCEVIQSKTSIRSVGSENALKITAQKYIEEKEFFEITLDKALNKDGEYVVHLEFEGNVEEDLAGLYLSSYTDADQTVKYLVTTQMQPTNARRAFPCFDEPKYKAVFNVTLVRAQHMLSLSNMDIVSESEPIAPDVQELVYCTAIANGNEEEWNFAWEQFNSSNVASEETKLLRSMACTNEMWILEMFLKRTLLMDGIKRTQGDSVISYVANNVVGNVLAWNFLRENWSTLYGRYKHSFSAMDRMVKSCTDRFNTQWEQDQVRAWARPELIHQAEYALNTTAAIMEAFEDYFNLSYPLKKTELIAIPDFSAGAMENWGLVTYREERMLYEEGVSTSADKKSIARVIGHELTHMWFGNLVTCEWWDHLWLNEGFASYFQYVGADFVEPEWMLLDQFVVDNNPLAFASDALATSHPVVADVLTNSEIQGIFDRISYQKGGALSQMMQAMLHEDVWLAGLMEHLKRLPYKTANTDQLWESIQSAVDAKGVSSRLDGMTVKEVMDTWTLQSGYPLLNVSIDYASGDVTVSQSHFLLDPTGIQPPDSDYGYKWEVPFFYTTASEGTFETPNVEWLHPDRDVEMTISENNWLIGNAGVKGFYRVMYDDKNWENIINQLKDSHTKINTRNRAQLFEDAFTLAKALLMNQTHALELTEYLNDESDYLPWHTALTQLSYLDLMLSRSSSYGLFKAYMVLQIDKLYNEIGWQIYSDEEQMKTFSTGGAVYRGM</sequence>
<keyword evidence="2" id="KW-0479">Metal-binding</keyword>
<dbReference type="Gene3D" id="1.25.50.20">
    <property type="match status" value="1"/>
</dbReference>
<accession>A0ABM1DT04</accession>
<dbReference type="CDD" id="cd09601">
    <property type="entry name" value="M1_APN-Q_like"/>
    <property type="match status" value="1"/>
</dbReference>
<dbReference type="RefSeq" id="XP_014663075.1">
    <property type="nucleotide sequence ID" value="XM_014807589.1"/>
</dbReference>
<keyword evidence="2" id="KW-0482">Metalloprotease</keyword>
<keyword evidence="2" id="KW-0378">Hydrolase</keyword>
<dbReference type="Gene3D" id="1.10.390.10">
    <property type="entry name" value="Neutral Protease Domain 2"/>
    <property type="match status" value="1"/>
</dbReference>
<dbReference type="Proteomes" id="UP000695022">
    <property type="component" value="Unplaced"/>
</dbReference>
<feature type="domain" description="Aminopeptidase N-like N-terminal" evidence="6">
    <location>
        <begin position="91"/>
        <end position="259"/>
    </location>
</feature>
<gene>
    <name evidence="8" type="primary">LOC106805833</name>
</gene>
<dbReference type="Gene3D" id="2.60.40.1910">
    <property type="match status" value="1"/>
</dbReference>
<dbReference type="SUPFAM" id="SSF63737">
    <property type="entry name" value="Leukotriene A4 hydrolase N-terminal domain"/>
    <property type="match status" value="1"/>
</dbReference>
<evidence type="ECO:0000313" key="8">
    <source>
        <dbReference type="RefSeq" id="XP_014663075.1"/>
    </source>
</evidence>
<dbReference type="Pfam" id="PF01433">
    <property type="entry name" value="Peptidase_M1"/>
    <property type="match status" value="1"/>
</dbReference>
<dbReference type="Gene3D" id="2.60.40.1730">
    <property type="entry name" value="tricorn interacting facor f3 domain"/>
    <property type="match status" value="1"/>
</dbReference>
<feature type="region of interest" description="Disordered" evidence="3">
    <location>
        <begin position="39"/>
        <end position="61"/>
    </location>
</feature>
<reference evidence="8" key="1">
    <citation type="submission" date="2025-08" db="UniProtKB">
        <authorList>
            <consortium name="RefSeq"/>
        </authorList>
    </citation>
    <scope>IDENTIFICATION</scope>
</reference>
<dbReference type="InterPro" id="IPR042097">
    <property type="entry name" value="Aminopeptidase_N-like_N_sf"/>
</dbReference>
<evidence type="ECO:0000256" key="1">
    <source>
        <dbReference type="ARBA" id="ARBA00010136"/>
    </source>
</evidence>
<feature type="domain" description="Peptidase M1 membrane alanine aminopeptidase" evidence="4">
    <location>
        <begin position="407"/>
        <end position="634"/>
    </location>
</feature>
<protein>
    <recommendedName>
        <fullName evidence="2">Aminopeptidase</fullName>
        <ecNumber evidence="2">3.4.11.-</ecNumber>
    </recommendedName>
</protein>
<dbReference type="InterPro" id="IPR027268">
    <property type="entry name" value="Peptidase_M4/M1_CTD_sf"/>
</dbReference>
<keyword evidence="2" id="KW-0812">Transmembrane</keyword>
<evidence type="ECO:0000259" key="5">
    <source>
        <dbReference type="Pfam" id="PF11838"/>
    </source>
</evidence>
<name>A0ABM1DT04_PRICU</name>
<keyword evidence="2" id="KW-1133">Transmembrane helix</keyword>
<keyword evidence="2" id="KW-0862">Zinc</keyword>